<dbReference type="EMBL" id="DS113690">
    <property type="protein sequence ID" value="EAX98065.1"/>
    <property type="molecule type" value="Genomic_DNA"/>
</dbReference>
<keyword evidence="3" id="KW-0067">ATP-binding</keyword>
<evidence type="ECO:0000313" key="5">
    <source>
        <dbReference type="Proteomes" id="UP000001542"/>
    </source>
</evidence>
<evidence type="ECO:0000313" key="4">
    <source>
        <dbReference type="EMBL" id="EAX98065.1"/>
    </source>
</evidence>
<reference evidence="4" key="2">
    <citation type="journal article" date="2007" name="Science">
        <title>Draft genome sequence of the sexually transmitted pathogen Trichomonas vaginalis.</title>
        <authorList>
            <person name="Carlton J.M."/>
            <person name="Hirt R.P."/>
            <person name="Silva J.C."/>
            <person name="Delcher A.L."/>
            <person name="Schatz M."/>
            <person name="Zhao Q."/>
            <person name="Wortman J.R."/>
            <person name="Bidwell S.L."/>
            <person name="Alsmark U.C.M."/>
            <person name="Besteiro S."/>
            <person name="Sicheritz-Ponten T."/>
            <person name="Noel C.J."/>
            <person name="Dacks J.B."/>
            <person name="Foster P.G."/>
            <person name="Simillion C."/>
            <person name="Van de Peer Y."/>
            <person name="Miranda-Saavedra D."/>
            <person name="Barton G.J."/>
            <person name="Westrop G.D."/>
            <person name="Mueller S."/>
            <person name="Dessi D."/>
            <person name="Fiori P.L."/>
            <person name="Ren Q."/>
            <person name="Paulsen I."/>
            <person name="Zhang H."/>
            <person name="Bastida-Corcuera F.D."/>
            <person name="Simoes-Barbosa A."/>
            <person name="Brown M.T."/>
            <person name="Hayes R.D."/>
            <person name="Mukherjee M."/>
            <person name="Okumura C.Y."/>
            <person name="Schneider R."/>
            <person name="Smith A.J."/>
            <person name="Vanacova S."/>
            <person name="Villalvazo M."/>
            <person name="Haas B.J."/>
            <person name="Pertea M."/>
            <person name="Feldblyum T.V."/>
            <person name="Utterback T.R."/>
            <person name="Shu C.L."/>
            <person name="Osoegawa K."/>
            <person name="de Jong P.J."/>
            <person name="Hrdy I."/>
            <person name="Horvathova L."/>
            <person name="Zubacova Z."/>
            <person name="Dolezal P."/>
            <person name="Malik S.B."/>
            <person name="Logsdon J.M. Jr."/>
            <person name="Henze K."/>
            <person name="Gupta A."/>
            <person name="Wang C.C."/>
            <person name="Dunne R.L."/>
            <person name="Upcroft J.A."/>
            <person name="Upcroft P."/>
            <person name="White O."/>
            <person name="Salzberg S.L."/>
            <person name="Tang P."/>
            <person name="Chiu C.-H."/>
            <person name="Lee Y.-S."/>
            <person name="Embley T.M."/>
            <person name="Coombs G.H."/>
            <person name="Mottram J.C."/>
            <person name="Tachezy J."/>
            <person name="Fraser-Liggett C.M."/>
            <person name="Johnson P.J."/>
        </authorList>
    </citation>
    <scope>NUCLEOTIDE SEQUENCE [LARGE SCALE GENOMIC DNA]</scope>
    <source>
        <strain evidence="4">G3</strain>
    </source>
</reference>
<dbReference type="PANTHER" id="PTHR12241">
    <property type="entry name" value="TUBULIN POLYGLUTAMYLASE"/>
    <property type="match status" value="1"/>
</dbReference>
<dbReference type="SUPFAM" id="SSF56059">
    <property type="entry name" value="Glutathione synthetase ATP-binding domain-like"/>
    <property type="match status" value="1"/>
</dbReference>
<dbReference type="GO" id="GO:0005524">
    <property type="term" value="F:ATP binding"/>
    <property type="evidence" value="ECO:0007669"/>
    <property type="project" value="UniProtKB-KW"/>
</dbReference>
<dbReference type="InterPro" id="IPR004344">
    <property type="entry name" value="TTL/TTLL_fam"/>
</dbReference>
<dbReference type="Gene3D" id="3.30.470.20">
    <property type="entry name" value="ATP-grasp fold, B domain"/>
    <property type="match status" value="1"/>
</dbReference>
<sequence>MQESTPNKKPKNVIYVNLKATHYPLIKKCVKEMGWKVTESKVKNTLFWCDNEGGSELAANLKRYQFYNHFPGMSGIAHKVELSKAMDLMSRIIPNIYNFHPKTFILPRSASELCEYMQSIPFKSKRTFIIKPDTGCQGRGIKLVQDTSLIEEYNDSAVAQQYVEPFLIDGYKFDLRIYALVTSVAPLRLYIHNEGMARFCTEPYKKPKTSNLSDCYSHLTNFSLNKNSENFQTNDTDIAPETGSKRTMTSVFKRISEVEGADVQKLKDRIDMIIRLTLISIQPHLQATYHTTVTANDGKSRCFEILGFDILIDEHLNPWLIEVNTMPSLSTGSPFDEALKRSCVIGAMKIIDLKPSFRKRYNQAMKKYMFCSSTATQICDFNPNTETEIAKETNWRQIYPITDPKILHETQAVLDKAFEASQLAMCRETKASQIRKEHLQQQLIRENQLKTPLTDRRISASKKTGPYIKSSNSTIKVTKKTPNVQRAPLYHPLPLKTVRPASKLADIPLASRPKSTVVKRREDETTVFQNFNMLPKNPVIEAEERDRIYNTQKQINTTTYSSLFQNIKSMLKTISDTDKKPTKIKANLIQKYIDRALISK</sequence>
<evidence type="ECO:0000256" key="3">
    <source>
        <dbReference type="ARBA" id="ARBA00022840"/>
    </source>
</evidence>
<gene>
    <name evidence="4" type="ORF">TVAG_483220</name>
</gene>
<dbReference type="eggNOG" id="KOG2158">
    <property type="taxonomic scope" value="Eukaryota"/>
</dbReference>
<dbReference type="RefSeq" id="XP_001310995.1">
    <property type="nucleotide sequence ID" value="XM_001310994.1"/>
</dbReference>
<dbReference type="PROSITE" id="PS51221">
    <property type="entry name" value="TTL"/>
    <property type="match status" value="1"/>
</dbReference>
<evidence type="ECO:0000256" key="2">
    <source>
        <dbReference type="ARBA" id="ARBA00022741"/>
    </source>
</evidence>
<dbReference type="Proteomes" id="UP000001542">
    <property type="component" value="Unassembled WGS sequence"/>
</dbReference>
<proteinExistence type="predicted"/>
<dbReference type="FunCoup" id="A2FAM2">
    <property type="interactions" value="1"/>
</dbReference>
<keyword evidence="2" id="KW-0547">Nucleotide-binding</keyword>
<dbReference type="GO" id="GO:0000226">
    <property type="term" value="P:microtubule cytoskeleton organization"/>
    <property type="evidence" value="ECO:0000318"/>
    <property type="project" value="GO_Central"/>
</dbReference>
<name>A2FAM2_TRIV3</name>
<dbReference type="PANTHER" id="PTHR12241:SF147">
    <property type="entry name" value="TUBULIN POLYGLUTAMYLASE TTLL7"/>
    <property type="match status" value="1"/>
</dbReference>
<reference evidence="4" key="1">
    <citation type="submission" date="2006-10" db="EMBL/GenBank/DDBJ databases">
        <authorList>
            <person name="Amadeo P."/>
            <person name="Zhao Q."/>
            <person name="Wortman J."/>
            <person name="Fraser-Liggett C."/>
            <person name="Carlton J."/>
        </authorList>
    </citation>
    <scope>NUCLEOTIDE SEQUENCE</scope>
    <source>
        <strain evidence="4">G3</strain>
    </source>
</reference>
<dbReference type="KEGG" id="tva:4755855"/>
<dbReference type="GO" id="GO:0070740">
    <property type="term" value="F:tubulin-glutamic acid ligase activity"/>
    <property type="evidence" value="ECO:0000318"/>
    <property type="project" value="GO_Central"/>
</dbReference>
<dbReference type="SMR" id="A2FAM2"/>
<dbReference type="OrthoDB" id="202825at2759"/>
<accession>A2FAM2</accession>
<keyword evidence="1 4" id="KW-0436">Ligase</keyword>
<dbReference type="GO" id="GO:0036064">
    <property type="term" value="C:ciliary basal body"/>
    <property type="evidence" value="ECO:0000318"/>
    <property type="project" value="GO_Central"/>
</dbReference>
<evidence type="ECO:0000256" key="1">
    <source>
        <dbReference type="ARBA" id="ARBA00022598"/>
    </source>
</evidence>
<dbReference type="InParanoid" id="A2FAM2"/>
<organism evidence="4 5">
    <name type="scientific">Trichomonas vaginalis (strain ATCC PRA-98 / G3)</name>
    <dbReference type="NCBI Taxonomy" id="412133"/>
    <lineage>
        <taxon>Eukaryota</taxon>
        <taxon>Metamonada</taxon>
        <taxon>Parabasalia</taxon>
        <taxon>Trichomonadida</taxon>
        <taxon>Trichomonadidae</taxon>
        <taxon>Trichomonas</taxon>
    </lineage>
</organism>
<dbReference type="VEuPathDB" id="TrichDB:TVAGG3_0187300"/>
<dbReference type="GO" id="GO:0015631">
    <property type="term" value="F:tubulin binding"/>
    <property type="evidence" value="ECO:0000318"/>
    <property type="project" value="GO_Central"/>
</dbReference>
<dbReference type="VEuPathDB" id="TrichDB:TVAG_483220"/>
<dbReference type="Pfam" id="PF03133">
    <property type="entry name" value="TTL"/>
    <property type="match status" value="1"/>
</dbReference>
<dbReference type="AlphaFoldDB" id="A2FAM2"/>
<keyword evidence="5" id="KW-1185">Reference proteome</keyword>
<protein>
    <submittedName>
        <fullName evidence="4">Tubulin-tyrosine ligase family protein</fullName>
    </submittedName>
</protein>